<dbReference type="SUPFAM" id="SSF52540">
    <property type="entry name" value="P-loop containing nucleoside triphosphate hydrolases"/>
    <property type="match status" value="1"/>
</dbReference>
<dbReference type="InterPro" id="IPR003191">
    <property type="entry name" value="Guanylate-bd/ATL_C"/>
</dbReference>
<dbReference type="AlphaFoldDB" id="A0ABD3VEK5"/>
<feature type="coiled-coil region" evidence="5">
    <location>
        <begin position="484"/>
        <end position="577"/>
    </location>
</feature>
<gene>
    <name evidence="8" type="ORF">ACJMK2_010169</name>
</gene>
<dbReference type="InterPro" id="IPR036543">
    <property type="entry name" value="Guanylate-bd_C_sf"/>
</dbReference>
<evidence type="ECO:0000256" key="3">
    <source>
        <dbReference type="ARBA" id="ARBA00023134"/>
    </source>
</evidence>
<keyword evidence="6" id="KW-0812">Transmembrane</keyword>
<keyword evidence="5" id="KW-0175">Coiled coil</keyword>
<dbReference type="EMBL" id="JBJQND010000012">
    <property type="protein sequence ID" value="KAL3859992.1"/>
    <property type="molecule type" value="Genomic_DNA"/>
</dbReference>
<evidence type="ECO:0000256" key="2">
    <source>
        <dbReference type="ARBA" id="ARBA00022801"/>
    </source>
</evidence>
<keyword evidence="2" id="KW-0378">Hydrolase</keyword>
<evidence type="ECO:0000256" key="5">
    <source>
        <dbReference type="SAM" id="Coils"/>
    </source>
</evidence>
<keyword evidence="9" id="KW-1185">Reference proteome</keyword>
<keyword evidence="6" id="KW-1133">Transmembrane helix</keyword>
<reference evidence="8 9" key="1">
    <citation type="submission" date="2024-11" db="EMBL/GenBank/DDBJ databases">
        <title>Chromosome-level genome assembly of the freshwater bivalve Anodonta woodiana.</title>
        <authorList>
            <person name="Chen X."/>
        </authorList>
    </citation>
    <scope>NUCLEOTIDE SEQUENCE [LARGE SCALE GENOMIC DNA]</scope>
    <source>
        <strain evidence="8">MN2024</strain>
        <tissue evidence="8">Gills</tissue>
    </source>
</reference>
<sequence>MASTTKPACKYEHMTVFQKPCCWIGTGRGDTLQIDQKVLQEIQCIEEELIVVAIAGPYRTGKSFLLNRLAGCNSGFPLGSTIESVTKGLWVWCLMHPKENGKVMLLLDTEGLGDIKKGNPEHDVWILTLALLLCSTLVYNVLAVLSQDLVEKLDMVAEVAKKLADKRSSDDSTFPDLILSLRDFTLDLIIDGREVTPDEYFEHSLELRPDDDPDENAKAYNDQRNRIKTFFPRRKCFTFDRPARKNVLKRLSEITDEELDTDFVQEAVTFCEFIFENSPVKLIDVNVAATGRKFCDLAESYVQSILQGDLPKFYDTLQALSIKECQRAADDSVALYIAIMFASIEIPTQTLGTLHAAHAKCLEEVLDIFRRRAGNNDNGEFMDKLLVRLSKEFEHIYQQNKEVSIQQSRDLLRNLYAPLAEKKFSGAYNKRSGFLEYIRDRNRMKKKYMNYLHVLGYKAIEAFQEFEKDKENESEMLEQMDLMIMQHAFHMEDLQEELNRINRQVRLPTRHSLEEERHIQERKKFVQRQLRELEEKQNAELQRIQQALQDRCSEALSSQKEQMHQVHEKQLEALRKQMH</sequence>
<dbReference type="SUPFAM" id="SSF48340">
    <property type="entry name" value="Interferon-induced guanylate-binding protein 1 (GBP1), C-terminal domain"/>
    <property type="match status" value="1"/>
</dbReference>
<evidence type="ECO:0000256" key="1">
    <source>
        <dbReference type="ARBA" id="ARBA00022741"/>
    </source>
</evidence>
<keyword evidence="3" id="KW-0342">GTP-binding</keyword>
<feature type="transmembrane region" description="Helical" evidence="6">
    <location>
        <begin position="124"/>
        <end position="145"/>
    </location>
</feature>
<name>A0ABD3VEK5_SINWO</name>
<organism evidence="8 9">
    <name type="scientific">Sinanodonta woodiana</name>
    <name type="common">Chinese pond mussel</name>
    <name type="synonym">Anodonta woodiana</name>
    <dbReference type="NCBI Taxonomy" id="1069815"/>
    <lineage>
        <taxon>Eukaryota</taxon>
        <taxon>Metazoa</taxon>
        <taxon>Spiralia</taxon>
        <taxon>Lophotrochozoa</taxon>
        <taxon>Mollusca</taxon>
        <taxon>Bivalvia</taxon>
        <taxon>Autobranchia</taxon>
        <taxon>Heteroconchia</taxon>
        <taxon>Palaeoheterodonta</taxon>
        <taxon>Unionida</taxon>
        <taxon>Unionoidea</taxon>
        <taxon>Unionidae</taxon>
        <taxon>Unioninae</taxon>
        <taxon>Sinanodonta</taxon>
    </lineage>
</organism>
<proteinExistence type="inferred from homology"/>
<keyword evidence="6" id="KW-0472">Membrane</keyword>
<dbReference type="InterPro" id="IPR015894">
    <property type="entry name" value="Guanylate-bd_N"/>
</dbReference>
<dbReference type="PANTHER" id="PTHR10751">
    <property type="entry name" value="GUANYLATE BINDING PROTEIN"/>
    <property type="match status" value="1"/>
</dbReference>
<evidence type="ECO:0000313" key="8">
    <source>
        <dbReference type="EMBL" id="KAL3859992.1"/>
    </source>
</evidence>
<evidence type="ECO:0000256" key="6">
    <source>
        <dbReference type="SAM" id="Phobius"/>
    </source>
</evidence>
<dbReference type="PROSITE" id="PS51715">
    <property type="entry name" value="G_GB1_RHD3"/>
    <property type="match status" value="1"/>
</dbReference>
<dbReference type="Pfam" id="PF02841">
    <property type="entry name" value="GBP_C"/>
    <property type="match status" value="1"/>
</dbReference>
<evidence type="ECO:0000259" key="7">
    <source>
        <dbReference type="PROSITE" id="PS51715"/>
    </source>
</evidence>
<feature type="domain" description="GB1/RHD3-type G" evidence="7">
    <location>
        <begin position="46"/>
        <end position="279"/>
    </location>
</feature>
<dbReference type="InterPro" id="IPR027417">
    <property type="entry name" value="P-loop_NTPase"/>
</dbReference>
<accession>A0ABD3VEK5</accession>
<comment type="similarity">
    <text evidence="4">Belongs to the TRAFAC class dynamin-like GTPase superfamily. GB1/RHD3 GTPase family.</text>
</comment>
<dbReference type="Gene3D" id="1.20.1000.10">
    <property type="entry name" value="Guanylate-binding protein, C-terminal domain"/>
    <property type="match status" value="1"/>
</dbReference>
<dbReference type="GO" id="GO:0016787">
    <property type="term" value="F:hydrolase activity"/>
    <property type="evidence" value="ECO:0007669"/>
    <property type="project" value="UniProtKB-KW"/>
</dbReference>
<protein>
    <recommendedName>
        <fullName evidence="7">GB1/RHD3-type G domain-containing protein</fullName>
    </recommendedName>
</protein>
<dbReference type="Pfam" id="PF02263">
    <property type="entry name" value="GBP"/>
    <property type="match status" value="1"/>
</dbReference>
<keyword evidence="1" id="KW-0547">Nucleotide-binding</keyword>
<dbReference type="InterPro" id="IPR030386">
    <property type="entry name" value="G_GB1_RHD3_dom"/>
</dbReference>
<dbReference type="Proteomes" id="UP001634394">
    <property type="component" value="Unassembled WGS sequence"/>
</dbReference>
<comment type="caution">
    <text evidence="8">The sequence shown here is derived from an EMBL/GenBank/DDBJ whole genome shotgun (WGS) entry which is preliminary data.</text>
</comment>
<dbReference type="GO" id="GO:0005525">
    <property type="term" value="F:GTP binding"/>
    <property type="evidence" value="ECO:0007669"/>
    <property type="project" value="UniProtKB-KW"/>
</dbReference>
<dbReference type="CDD" id="cd01851">
    <property type="entry name" value="GBP"/>
    <property type="match status" value="1"/>
</dbReference>
<evidence type="ECO:0000313" key="9">
    <source>
        <dbReference type="Proteomes" id="UP001634394"/>
    </source>
</evidence>
<evidence type="ECO:0000256" key="4">
    <source>
        <dbReference type="PROSITE-ProRule" id="PRU01052"/>
    </source>
</evidence>
<dbReference type="Gene3D" id="3.40.50.300">
    <property type="entry name" value="P-loop containing nucleotide triphosphate hydrolases"/>
    <property type="match status" value="1"/>
</dbReference>